<dbReference type="InterPro" id="IPR032675">
    <property type="entry name" value="LRR_dom_sf"/>
</dbReference>
<dbReference type="InterPro" id="IPR001810">
    <property type="entry name" value="F-box_dom"/>
</dbReference>
<dbReference type="Pfam" id="PF12937">
    <property type="entry name" value="F-box-like"/>
    <property type="match status" value="1"/>
</dbReference>
<keyword evidence="3" id="KW-1185">Reference proteome</keyword>
<feature type="domain" description="F-box" evidence="1">
    <location>
        <begin position="9"/>
        <end position="43"/>
    </location>
</feature>
<reference evidence="2" key="1">
    <citation type="submission" date="2023-03" db="EMBL/GenBank/DDBJ databases">
        <title>Massive genome expansion in bonnet fungi (Mycena s.s.) driven by repeated elements and novel gene families across ecological guilds.</title>
        <authorList>
            <consortium name="Lawrence Berkeley National Laboratory"/>
            <person name="Harder C.B."/>
            <person name="Miyauchi S."/>
            <person name="Viragh M."/>
            <person name="Kuo A."/>
            <person name="Thoen E."/>
            <person name="Andreopoulos B."/>
            <person name="Lu D."/>
            <person name="Skrede I."/>
            <person name="Drula E."/>
            <person name="Henrissat B."/>
            <person name="Morin E."/>
            <person name="Kohler A."/>
            <person name="Barry K."/>
            <person name="LaButti K."/>
            <person name="Morin E."/>
            <person name="Salamov A."/>
            <person name="Lipzen A."/>
            <person name="Mereny Z."/>
            <person name="Hegedus B."/>
            <person name="Baldrian P."/>
            <person name="Stursova M."/>
            <person name="Weitz H."/>
            <person name="Taylor A."/>
            <person name="Grigoriev I.V."/>
            <person name="Nagy L.G."/>
            <person name="Martin F."/>
            <person name="Kauserud H."/>
        </authorList>
    </citation>
    <scope>NUCLEOTIDE SEQUENCE</scope>
    <source>
        <strain evidence="2">CBHHK182m</strain>
    </source>
</reference>
<comment type="caution">
    <text evidence="2">The sequence shown here is derived from an EMBL/GenBank/DDBJ whole genome shotgun (WGS) entry which is preliminary data.</text>
</comment>
<evidence type="ECO:0000313" key="2">
    <source>
        <dbReference type="EMBL" id="KAJ7782812.1"/>
    </source>
</evidence>
<protein>
    <recommendedName>
        <fullName evidence="1">F-box domain-containing protein</fullName>
    </recommendedName>
</protein>
<dbReference type="Gene3D" id="3.80.10.10">
    <property type="entry name" value="Ribonuclease Inhibitor"/>
    <property type="match status" value="1"/>
</dbReference>
<dbReference type="AlphaFoldDB" id="A0AAD7KCB4"/>
<accession>A0AAD7KCB4</accession>
<dbReference type="Proteomes" id="UP001215598">
    <property type="component" value="Unassembled WGS sequence"/>
</dbReference>
<dbReference type="EMBL" id="JARKIB010000003">
    <property type="protein sequence ID" value="KAJ7782812.1"/>
    <property type="molecule type" value="Genomic_DNA"/>
</dbReference>
<name>A0AAD7KCB4_9AGAR</name>
<dbReference type="InterPro" id="IPR036047">
    <property type="entry name" value="F-box-like_dom_sf"/>
</dbReference>
<gene>
    <name evidence="2" type="ORF">B0H16DRAFT_468683</name>
</gene>
<evidence type="ECO:0000313" key="3">
    <source>
        <dbReference type="Proteomes" id="UP001215598"/>
    </source>
</evidence>
<proteinExistence type="predicted"/>
<organism evidence="2 3">
    <name type="scientific">Mycena metata</name>
    <dbReference type="NCBI Taxonomy" id="1033252"/>
    <lineage>
        <taxon>Eukaryota</taxon>
        <taxon>Fungi</taxon>
        <taxon>Dikarya</taxon>
        <taxon>Basidiomycota</taxon>
        <taxon>Agaricomycotina</taxon>
        <taxon>Agaricomycetes</taxon>
        <taxon>Agaricomycetidae</taxon>
        <taxon>Agaricales</taxon>
        <taxon>Marasmiineae</taxon>
        <taxon>Mycenaceae</taxon>
        <taxon>Mycena</taxon>
    </lineage>
</organism>
<dbReference type="SUPFAM" id="SSF81383">
    <property type="entry name" value="F-box domain"/>
    <property type="match status" value="1"/>
</dbReference>
<evidence type="ECO:0000259" key="1">
    <source>
        <dbReference type="Pfam" id="PF12937"/>
    </source>
</evidence>
<sequence>MSEASPEFPPELVELILRELRGSKRDLASCSLVCRGWMVLAKNQMTLRIGDPQTIPGFIDLVQSPTSSLSATTRRLRIRGRHFQKETVPLRVLEMLPQFSQLQHLTLWCRFPDLLPVRLPVLTRLFLSGIFPSYSTFARFMTGFPALQDLTLCEVAWNFSPDEDDTPTFTFPSLELKSASFSWEFSRLAVERRIENIILSLWTPRVIVAHRGPTTIPLHYLKTLSKYLQHLGGHLQYLVLPRRVAQNDFSMLDFSHSSNLRHLKIHQAVTTMNSLAWALPELEPMLANIGSCCSLEILILTVRVAWGMGSSWLPLPQFLVELLDKPQFASIQEIRFAMHGSPVLRDPSVQQNFESTLIAALPKAVADKLTFIKDTY</sequence>
<dbReference type="SUPFAM" id="SSF52047">
    <property type="entry name" value="RNI-like"/>
    <property type="match status" value="1"/>
</dbReference>